<gene>
    <name evidence="4" type="ORF">KB893_007530</name>
    <name evidence="3" type="ORF">KB893_04895</name>
</gene>
<dbReference type="InterPro" id="IPR050272">
    <property type="entry name" value="Isochorismatase-like_hydrls"/>
</dbReference>
<dbReference type="RefSeq" id="WP_211925818.1">
    <property type="nucleotide sequence ID" value="NZ_JAGQFT020000004.1"/>
</dbReference>
<dbReference type="SUPFAM" id="SSF52499">
    <property type="entry name" value="Isochorismatase-like hydrolases"/>
    <property type="match status" value="1"/>
</dbReference>
<evidence type="ECO:0000313" key="5">
    <source>
        <dbReference type="Proteomes" id="UP000675747"/>
    </source>
</evidence>
<dbReference type="CDD" id="cd00431">
    <property type="entry name" value="cysteine_hydrolases"/>
    <property type="match status" value="1"/>
</dbReference>
<protein>
    <submittedName>
        <fullName evidence="3">Cysteine hydrolase</fullName>
    </submittedName>
</protein>
<dbReference type="InterPro" id="IPR000868">
    <property type="entry name" value="Isochorismatase-like_dom"/>
</dbReference>
<evidence type="ECO:0000313" key="4">
    <source>
        <dbReference type="EMBL" id="MBS7456984.1"/>
    </source>
</evidence>
<feature type="domain" description="Isochorismatase-like" evidence="2">
    <location>
        <begin position="9"/>
        <end position="177"/>
    </location>
</feature>
<dbReference type="InterPro" id="IPR036380">
    <property type="entry name" value="Isochorismatase-like_sf"/>
</dbReference>
<evidence type="ECO:0000259" key="2">
    <source>
        <dbReference type="Pfam" id="PF00857"/>
    </source>
</evidence>
<evidence type="ECO:0000313" key="3">
    <source>
        <dbReference type="EMBL" id="MBR0561853.1"/>
    </source>
</evidence>
<accession>A0A8J7VTV0</accession>
<dbReference type="GO" id="GO:0016787">
    <property type="term" value="F:hydrolase activity"/>
    <property type="evidence" value="ECO:0007669"/>
    <property type="project" value="UniProtKB-KW"/>
</dbReference>
<dbReference type="EMBL" id="JAGQFT010000024">
    <property type="protein sequence ID" value="MBR0561853.1"/>
    <property type="molecule type" value="Genomic_DNA"/>
</dbReference>
<keyword evidence="1 3" id="KW-0378">Hydrolase</keyword>
<dbReference type="PANTHER" id="PTHR43540">
    <property type="entry name" value="PEROXYUREIDOACRYLATE/UREIDOACRYLATE AMIDOHYDROLASE-RELATED"/>
    <property type="match status" value="1"/>
</dbReference>
<evidence type="ECO:0000256" key="1">
    <source>
        <dbReference type="ARBA" id="ARBA00022801"/>
    </source>
</evidence>
<dbReference type="EMBL" id="JAGQFT020000004">
    <property type="protein sequence ID" value="MBS7456984.1"/>
    <property type="molecule type" value="Genomic_DNA"/>
</dbReference>
<dbReference type="AlphaFoldDB" id="A0A8J7VTV0"/>
<reference evidence="4 5" key="1">
    <citation type="journal article" date="2021" name="Microbiol. Resour. Announc.">
        <title>Draft Genome Sequence of Coralloluteibacterium stylophorae LMG 29479T.</title>
        <authorList>
            <person name="Karlyshev A.V."/>
            <person name="Kudryashova E.B."/>
            <person name="Ariskina E.V."/>
            <person name="Conroy A.P."/>
            <person name="Abidueva E.Y."/>
        </authorList>
    </citation>
    <scope>NUCLEOTIDE SEQUENCE [LARGE SCALE GENOMIC DNA]</scope>
    <source>
        <strain evidence="4 5">LMG 29479</strain>
    </source>
</reference>
<dbReference type="Proteomes" id="UP000675747">
    <property type="component" value="Unassembled WGS sequence"/>
</dbReference>
<name>A0A8J7VTV0_9GAMM</name>
<dbReference type="PANTHER" id="PTHR43540:SF6">
    <property type="entry name" value="ISOCHORISMATASE-LIKE DOMAIN-CONTAINING PROTEIN"/>
    <property type="match status" value="1"/>
</dbReference>
<sequence>MPHARIPHTALVVIDMIGDFAFPGGAALARRAQPVAHAIADLKRRLGRHGVPTIYANDNYGHWRSDFRDIVARCGGADSLGAPVVDALRPTSEDYFVIKPRHSAFYGSPLEMLLDSLDVRVLVLAGMAGDRCVLATAADAHMRGFRMLAPADCVLSESAARHRRWQAQLSDAFGTTVLRASQITPARLRRTVHEHERPALRRAPWASTES</sequence>
<reference evidence="3" key="2">
    <citation type="submission" date="2021-04" db="EMBL/GenBank/DDBJ databases">
        <authorList>
            <person name="Karlyshev A.V."/>
        </authorList>
    </citation>
    <scope>NUCLEOTIDE SEQUENCE</scope>
    <source>
        <strain evidence="3">LMG 29479</strain>
    </source>
</reference>
<comment type="caution">
    <text evidence="3">The sequence shown here is derived from an EMBL/GenBank/DDBJ whole genome shotgun (WGS) entry which is preliminary data.</text>
</comment>
<dbReference type="Pfam" id="PF00857">
    <property type="entry name" value="Isochorismatase"/>
    <property type="match status" value="1"/>
</dbReference>
<keyword evidence="5" id="KW-1185">Reference proteome</keyword>
<organism evidence="3">
    <name type="scientific">Coralloluteibacterium stylophorae</name>
    <dbReference type="NCBI Taxonomy" id="1776034"/>
    <lineage>
        <taxon>Bacteria</taxon>
        <taxon>Pseudomonadati</taxon>
        <taxon>Pseudomonadota</taxon>
        <taxon>Gammaproteobacteria</taxon>
        <taxon>Lysobacterales</taxon>
        <taxon>Lysobacteraceae</taxon>
        <taxon>Coralloluteibacterium</taxon>
    </lineage>
</organism>
<dbReference type="Gene3D" id="3.40.50.850">
    <property type="entry name" value="Isochorismatase-like"/>
    <property type="match status" value="1"/>
</dbReference>
<proteinExistence type="predicted"/>